<organism evidence="1 2">
    <name type="scientific">Methylobacterium terricola</name>
    <dbReference type="NCBI Taxonomy" id="2583531"/>
    <lineage>
        <taxon>Bacteria</taxon>
        <taxon>Pseudomonadati</taxon>
        <taxon>Pseudomonadota</taxon>
        <taxon>Alphaproteobacteria</taxon>
        <taxon>Hyphomicrobiales</taxon>
        <taxon>Methylobacteriaceae</taxon>
        <taxon>Methylobacterium</taxon>
    </lineage>
</organism>
<dbReference type="EMBL" id="VDDA01000002">
    <property type="protein sequence ID" value="TNC15207.1"/>
    <property type="molecule type" value="Genomic_DNA"/>
</dbReference>
<dbReference type="InterPro" id="IPR025528">
    <property type="entry name" value="BrnA_antitoxin"/>
</dbReference>
<evidence type="ECO:0000313" key="2">
    <source>
        <dbReference type="Proteomes" id="UP000305267"/>
    </source>
</evidence>
<sequence>MVEALPRRSDRPKTEKRVLFVTPRLDPEGADAFYATGPGWRTRINVVLALAI</sequence>
<dbReference type="OrthoDB" id="361944at2"/>
<accession>A0A5C4LL20</accession>
<proteinExistence type="predicted"/>
<comment type="caution">
    <text evidence="1">The sequence shown here is derived from an EMBL/GenBank/DDBJ whole genome shotgun (WGS) entry which is preliminary data.</text>
</comment>
<dbReference type="RefSeq" id="WP_139034736.1">
    <property type="nucleotide sequence ID" value="NZ_VDDA01000002.1"/>
</dbReference>
<dbReference type="AlphaFoldDB" id="A0A5C4LL20"/>
<dbReference type="Proteomes" id="UP000305267">
    <property type="component" value="Unassembled WGS sequence"/>
</dbReference>
<evidence type="ECO:0000313" key="1">
    <source>
        <dbReference type="EMBL" id="TNC15207.1"/>
    </source>
</evidence>
<gene>
    <name evidence="1" type="ORF">FF100_06550</name>
</gene>
<keyword evidence="2" id="KW-1185">Reference proteome</keyword>
<dbReference type="Pfam" id="PF14384">
    <property type="entry name" value="BrnA_antitoxin"/>
    <property type="match status" value="1"/>
</dbReference>
<reference evidence="1 2" key="1">
    <citation type="submission" date="2019-06" db="EMBL/GenBank/DDBJ databases">
        <title>Genome of Methylobacterium sp. 17Sr1-39.</title>
        <authorList>
            <person name="Seo T."/>
        </authorList>
    </citation>
    <scope>NUCLEOTIDE SEQUENCE [LARGE SCALE GENOMIC DNA]</scope>
    <source>
        <strain evidence="1 2">17Sr1-39</strain>
    </source>
</reference>
<name>A0A5C4LL20_9HYPH</name>
<protein>
    <submittedName>
        <fullName evidence="1">BrnA antitoxin family protein</fullName>
    </submittedName>
</protein>